<evidence type="ECO:0008006" key="3">
    <source>
        <dbReference type="Google" id="ProtNLM"/>
    </source>
</evidence>
<name>A0ABQ5H653_9ASTR</name>
<dbReference type="EMBL" id="BQNB010019249">
    <property type="protein sequence ID" value="GJT83289.1"/>
    <property type="molecule type" value="Genomic_DNA"/>
</dbReference>
<gene>
    <name evidence="1" type="ORF">Tco_1057631</name>
</gene>
<reference evidence="1" key="1">
    <citation type="journal article" date="2022" name="Int. J. Mol. Sci.">
        <title>Draft Genome of Tanacetum Coccineum: Genomic Comparison of Closely Related Tanacetum-Family Plants.</title>
        <authorList>
            <person name="Yamashiro T."/>
            <person name="Shiraishi A."/>
            <person name="Nakayama K."/>
            <person name="Satake H."/>
        </authorList>
    </citation>
    <scope>NUCLEOTIDE SEQUENCE</scope>
</reference>
<evidence type="ECO:0000313" key="1">
    <source>
        <dbReference type="EMBL" id="GJT83289.1"/>
    </source>
</evidence>
<comment type="caution">
    <text evidence="1">The sequence shown here is derived from an EMBL/GenBank/DDBJ whole genome shotgun (WGS) entry which is preliminary data.</text>
</comment>
<keyword evidence="2" id="KW-1185">Reference proteome</keyword>
<accession>A0ABQ5H653</accession>
<organism evidence="1 2">
    <name type="scientific">Tanacetum coccineum</name>
    <dbReference type="NCBI Taxonomy" id="301880"/>
    <lineage>
        <taxon>Eukaryota</taxon>
        <taxon>Viridiplantae</taxon>
        <taxon>Streptophyta</taxon>
        <taxon>Embryophyta</taxon>
        <taxon>Tracheophyta</taxon>
        <taxon>Spermatophyta</taxon>
        <taxon>Magnoliopsida</taxon>
        <taxon>eudicotyledons</taxon>
        <taxon>Gunneridae</taxon>
        <taxon>Pentapetalae</taxon>
        <taxon>asterids</taxon>
        <taxon>campanulids</taxon>
        <taxon>Asterales</taxon>
        <taxon>Asteraceae</taxon>
        <taxon>Asteroideae</taxon>
        <taxon>Anthemideae</taxon>
        <taxon>Anthemidinae</taxon>
        <taxon>Tanacetum</taxon>
    </lineage>
</organism>
<proteinExistence type="predicted"/>
<reference evidence="1" key="2">
    <citation type="submission" date="2022-01" db="EMBL/GenBank/DDBJ databases">
        <authorList>
            <person name="Yamashiro T."/>
            <person name="Shiraishi A."/>
            <person name="Satake H."/>
            <person name="Nakayama K."/>
        </authorList>
    </citation>
    <scope>NUCLEOTIDE SEQUENCE</scope>
</reference>
<dbReference type="Proteomes" id="UP001151760">
    <property type="component" value="Unassembled WGS sequence"/>
</dbReference>
<protein>
    <recommendedName>
        <fullName evidence="3">Reverse transcriptase Ty1/copia-type domain-containing protein</fullName>
    </recommendedName>
</protein>
<sequence>MKIHLSHLSIFDDAHEAPPVVTTSDEETSLISLTEADEFNQEIIEFDGYKQEEGIDFEESFAPVARLEAVWMFIAYAAHMKNITIFKWMSKRLFLMVL</sequence>
<evidence type="ECO:0000313" key="2">
    <source>
        <dbReference type="Proteomes" id="UP001151760"/>
    </source>
</evidence>